<dbReference type="InterPro" id="IPR043426">
    <property type="entry name" value="MltB-like"/>
</dbReference>
<dbReference type="SUPFAM" id="SSF53955">
    <property type="entry name" value="Lysozyme-like"/>
    <property type="match status" value="1"/>
</dbReference>
<dbReference type="Pfam" id="PF13406">
    <property type="entry name" value="SLT_2"/>
    <property type="match status" value="1"/>
</dbReference>
<evidence type="ECO:0000313" key="3">
    <source>
        <dbReference type="EMBL" id="KWZ76882.1"/>
    </source>
</evidence>
<dbReference type="AlphaFoldDB" id="A0A133KBE8"/>
<dbReference type="InterPro" id="IPR023346">
    <property type="entry name" value="Lysozyme-like_dom_sf"/>
</dbReference>
<comment type="caution">
    <text evidence="3">The sequence shown here is derived from an EMBL/GenBank/DDBJ whole genome shotgun (WGS) entry which is preliminary data.</text>
</comment>
<sequence>MEMPKTWKKKKRNRGKTWIVLLIPVIVLSAYFIFEENIQKKTNPQIPEKYLSIYLEAEKIYGVPWYVLAAHHRVETRFSTMKPMVSPAGAQGPMQFMPCTFVGWKHPSCSGLGKGDIPKNEETNPAVIKKYGGYGVDADGDGKADPFNDKDAIFSAANYLSKNGAANGQIQKAVFAYNHSRKYVSDVMHYVRLYQKEGLEKVSK</sequence>
<reference evidence="4" key="1">
    <citation type="submission" date="2016-01" db="EMBL/GenBank/DDBJ databases">
        <authorList>
            <person name="Mitreva M."/>
            <person name="Pepin K.H."/>
            <person name="Mihindukulasuriya K.A."/>
            <person name="Fulton R."/>
            <person name="Fronick C."/>
            <person name="O'Laughlin M."/>
            <person name="Miner T."/>
            <person name="Herter B."/>
            <person name="Rosa B.A."/>
            <person name="Cordes M."/>
            <person name="Tomlinson C."/>
            <person name="Wollam A."/>
            <person name="Palsikar V.B."/>
            <person name="Mardis E.R."/>
            <person name="Wilson R.K."/>
        </authorList>
    </citation>
    <scope>NUCLEOTIDE SEQUENCE [LARGE SCALE GENOMIC DNA]</scope>
    <source>
        <strain evidence="4">GED7749B</strain>
    </source>
</reference>
<protein>
    <recommendedName>
        <fullName evidence="2">Transglycosylase SLT domain-containing protein</fullName>
    </recommendedName>
</protein>
<proteinExistence type="predicted"/>
<dbReference type="GO" id="GO:0009253">
    <property type="term" value="P:peptidoglycan catabolic process"/>
    <property type="evidence" value="ECO:0007669"/>
    <property type="project" value="TreeGrafter"/>
</dbReference>
<dbReference type="InterPro" id="IPR031304">
    <property type="entry name" value="SLT_2"/>
</dbReference>
<keyword evidence="1" id="KW-0472">Membrane</keyword>
<dbReference type="CDD" id="cd13399">
    <property type="entry name" value="Slt35-like"/>
    <property type="match status" value="1"/>
</dbReference>
<gene>
    <name evidence="3" type="ORF">HMPREF3213_03619</name>
</gene>
<dbReference type="PATRIC" id="fig|1398.22.peg.3625"/>
<feature type="domain" description="Transglycosylase SLT" evidence="2">
    <location>
        <begin position="130"/>
        <end position="169"/>
    </location>
</feature>
<feature type="transmembrane region" description="Helical" evidence="1">
    <location>
        <begin position="18"/>
        <end position="34"/>
    </location>
</feature>
<organism evidence="3 4">
    <name type="scientific">Heyndrickxia coagulans</name>
    <name type="common">Weizmannia coagulans</name>
    <dbReference type="NCBI Taxonomy" id="1398"/>
    <lineage>
        <taxon>Bacteria</taxon>
        <taxon>Bacillati</taxon>
        <taxon>Bacillota</taxon>
        <taxon>Bacilli</taxon>
        <taxon>Bacillales</taxon>
        <taxon>Bacillaceae</taxon>
        <taxon>Heyndrickxia</taxon>
    </lineage>
</organism>
<dbReference type="Proteomes" id="UP000070376">
    <property type="component" value="Unassembled WGS sequence"/>
</dbReference>
<dbReference type="Gene3D" id="1.10.530.10">
    <property type="match status" value="1"/>
</dbReference>
<dbReference type="GO" id="GO:0008933">
    <property type="term" value="F:peptidoglycan lytic transglycosylase activity"/>
    <property type="evidence" value="ECO:0007669"/>
    <property type="project" value="TreeGrafter"/>
</dbReference>
<dbReference type="PANTHER" id="PTHR30163:SF8">
    <property type="entry name" value="LYTIC MUREIN TRANSGLYCOSYLASE"/>
    <property type="match status" value="1"/>
</dbReference>
<dbReference type="PANTHER" id="PTHR30163">
    <property type="entry name" value="MEMBRANE-BOUND LYTIC MUREIN TRANSGLYCOSYLASE B"/>
    <property type="match status" value="1"/>
</dbReference>
<name>A0A133KBE8_HEYCO</name>
<evidence type="ECO:0000313" key="4">
    <source>
        <dbReference type="Proteomes" id="UP000070376"/>
    </source>
</evidence>
<keyword evidence="1" id="KW-0812">Transmembrane</keyword>
<accession>A0A133KBE8</accession>
<dbReference type="EMBL" id="LRPN01000185">
    <property type="protein sequence ID" value="KWZ76882.1"/>
    <property type="molecule type" value="Genomic_DNA"/>
</dbReference>
<evidence type="ECO:0000256" key="1">
    <source>
        <dbReference type="SAM" id="Phobius"/>
    </source>
</evidence>
<keyword evidence="1" id="KW-1133">Transmembrane helix</keyword>
<evidence type="ECO:0000259" key="2">
    <source>
        <dbReference type="Pfam" id="PF13406"/>
    </source>
</evidence>